<evidence type="ECO:0000259" key="1">
    <source>
        <dbReference type="PROSITE" id="PS51186"/>
    </source>
</evidence>
<dbReference type="GO" id="GO:0016746">
    <property type="term" value="F:acyltransferase activity"/>
    <property type="evidence" value="ECO:0007669"/>
    <property type="project" value="UniProtKB-KW"/>
</dbReference>
<sequence>MNPRTVLPSTGYGIRCARPAESGAIAALLARAFADDPVMVWMVPDSSGRERRLARYFRLAQRRQRPRAGGVRLAATGGGQLLAAALWSGPGRWKASAVQELATIPSYAHVFGVRGLPRAADVQNALHEAHPDAPHWYLPTLGTDPAIQGAGVGSALVREQLAHCDRLGQRAYLESSKASNVPFYERFGFRVTHEIRLPDGGPPLWSMWRDPSPGR</sequence>
<dbReference type="Pfam" id="PF13508">
    <property type="entry name" value="Acetyltransf_7"/>
    <property type="match status" value="1"/>
</dbReference>
<reference evidence="2 3" key="1">
    <citation type="submission" date="2024-03" db="EMBL/GenBank/DDBJ databases">
        <title>Novel Streptomyces species of biotechnological and ecological value are a feature of Machair soil.</title>
        <authorList>
            <person name="Prole J.R."/>
            <person name="Goodfellow M."/>
            <person name="Allenby N."/>
            <person name="Ward A.C."/>
        </authorList>
    </citation>
    <scope>NUCLEOTIDE SEQUENCE [LARGE SCALE GENOMIC DNA]</scope>
    <source>
        <strain evidence="2 3">MS1.HAVA.3</strain>
    </source>
</reference>
<keyword evidence="2" id="KW-0012">Acyltransferase</keyword>
<accession>A0ABU8U1C1</accession>
<dbReference type="CDD" id="cd04301">
    <property type="entry name" value="NAT_SF"/>
    <property type="match status" value="1"/>
</dbReference>
<dbReference type="Proteomes" id="UP001382904">
    <property type="component" value="Unassembled WGS sequence"/>
</dbReference>
<dbReference type="PANTHER" id="PTHR42791:SF1">
    <property type="entry name" value="N-ACETYLTRANSFERASE DOMAIN-CONTAINING PROTEIN"/>
    <property type="match status" value="1"/>
</dbReference>
<dbReference type="PANTHER" id="PTHR42791">
    <property type="entry name" value="GNAT FAMILY ACETYLTRANSFERASE"/>
    <property type="match status" value="1"/>
</dbReference>
<dbReference type="InterPro" id="IPR016181">
    <property type="entry name" value="Acyl_CoA_acyltransferase"/>
</dbReference>
<keyword evidence="2" id="KW-0808">Transferase</keyword>
<dbReference type="EMBL" id="JBBKAM010000002">
    <property type="protein sequence ID" value="MEJ8641316.1"/>
    <property type="molecule type" value="Genomic_DNA"/>
</dbReference>
<dbReference type="InterPro" id="IPR052523">
    <property type="entry name" value="Trichothecene_AcTrans"/>
</dbReference>
<feature type="domain" description="N-acetyltransferase" evidence="1">
    <location>
        <begin position="12"/>
        <end position="210"/>
    </location>
</feature>
<keyword evidence="3" id="KW-1185">Reference proteome</keyword>
<protein>
    <submittedName>
        <fullName evidence="2">GNAT family N-acetyltransferase</fullName>
        <ecNumber evidence="2">2.3.1.-</ecNumber>
    </submittedName>
</protein>
<dbReference type="SUPFAM" id="SSF55729">
    <property type="entry name" value="Acyl-CoA N-acyltransferases (Nat)"/>
    <property type="match status" value="1"/>
</dbReference>
<name>A0ABU8U1C1_9ACTN</name>
<dbReference type="Gene3D" id="3.40.630.30">
    <property type="match status" value="1"/>
</dbReference>
<dbReference type="EC" id="2.3.1.-" evidence="2"/>
<gene>
    <name evidence="2" type="ORF">WKI68_07195</name>
</gene>
<organism evidence="2 3">
    <name type="scientific">Streptomyces caledonius</name>
    <dbReference type="NCBI Taxonomy" id="3134107"/>
    <lineage>
        <taxon>Bacteria</taxon>
        <taxon>Bacillati</taxon>
        <taxon>Actinomycetota</taxon>
        <taxon>Actinomycetes</taxon>
        <taxon>Kitasatosporales</taxon>
        <taxon>Streptomycetaceae</taxon>
        <taxon>Streptomyces</taxon>
    </lineage>
</organism>
<dbReference type="PROSITE" id="PS51186">
    <property type="entry name" value="GNAT"/>
    <property type="match status" value="1"/>
</dbReference>
<evidence type="ECO:0000313" key="3">
    <source>
        <dbReference type="Proteomes" id="UP001382904"/>
    </source>
</evidence>
<comment type="caution">
    <text evidence="2">The sequence shown here is derived from an EMBL/GenBank/DDBJ whole genome shotgun (WGS) entry which is preliminary data.</text>
</comment>
<proteinExistence type="predicted"/>
<dbReference type="InterPro" id="IPR000182">
    <property type="entry name" value="GNAT_dom"/>
</dbReference>
<evidence type="ECO:0000313" key="2">
    <source>
        <dbReference type="EMBL" id="MEJ8641316.1"/>
    </source>
</evidence>